<dbReference type="RefSeq" id="WP_092458173.1">
    <property type="nucleotide sequence ID" value="NZ_FOJI01000028.1"/>
</dbReference>
<dbReference type="Gene3D" id="3.30.450.20">
    <property type="entry name" value="PAS domain"/>
    <property type="match status" value="1"/>
</dbReference>
<dbReference type="EMBL" id="FOJI01000028">
    <property type="protein sequence ID" value="SEW45944.1"/>
    <property type="molecule type" value="Genomic_DNA"/>
</dbReference>
<evidence type="ECO:0000259" key="11">
    <source>
        <dbReference type="PROSITE" id="PS50885"/>
    </source>
</evidence>
<sequence length="592" mass="64376">MNNLKVRTKMILLSVITAIIIMVVSILSIVSMKSIGEKDLATLEATIRTDYDQNIKSQVTNVVSLVDTIYVQYQKGQYTLEEAKKVAADLVRSLKYSESGYFWIDTLDGTNVVLLGNATEGTNRLAAKDANGYEMIKEIIRVSQQPEGGFTNYVFPKAGETVASPKRSYSLISKGFGWVVGTGNYTDYIDKTVATESAKVTAATNEKVSVILYFGAAFLILSVVISLVIATGIFNALKTINIYIKKLATGDFTAKIPEKFKNRKDDFGMLVSELEDMKKQVGNLISKVKVEAATISDVVLQVKNNVYELNADIESVSATTQELAASMEETAAASEEISAMSHEIEAASKNIALKAEEGSEQAIDIFKRAEQVKSDTKSQRQKIRTIHDEIKFSLEKALDEVKVVEQIEVLSQSIMNITAQTNLLALNAAIEAARAGEAGKGFAVVADEIRSLAEQSKDAVVRIQSVTSAVTNSVSNLANDSGRLLDFVSKDVENSFEMFDNVANNYSEDAGYVDSLVTDFSATSEQLLASIDGVLKAIEEISRASQEGAEGTTDIAQRSSEITTKSDTVIKEVEKSSQVVDNLTSEIGKFIL</sequence>
<evidence type="ECO:0000256" key="9">
    <source>
        <dbReference type="SAM" id="Phobius"/>
    </source>
</evidence>
<comment type="subcellular location">
    <subcellularLocation>
        <location evidence="1">Cell membrane</location>
        <topology evidence="1">Multi-pass membrane protein</topology>
    </subcellularLocation>
</comment>
<feature type="transmembrane region" description="Helical" evidence="9">
    <location>
        <begin position="210"/>
        <end position="237"/>
    </location>
</feature>
<comment type="similarity">
    <text evidence="7">Belongs to the methyl-accepting chemotaxis (MCP) protein family.</text>
</comment>
<dbReference type="Pfam" id="PF17200">
    <property type="entry name" value="sCache_2"/>
    <property type="match status" value="1"/>
</dbReference>
<accession>A0A1I0RWQ7</accession>
<dbReference type="GO" id="GO:0004888">
    <property type="term" value="F:transmembrane signaling receptor activity"/>
    <property type="evidence" value="ECO:0007669"/>
    <property type="project" value="InterPro"/>
</dbReference>
<dbReference type="STRING" id="99656.SAMN05421659_1282"/>
<evidence type="ECO:0000256" key="2">
    <source>
        <dbReference type="ARBA" id="ARBA00022475"/>
    </source>
</evidence>
<dbReference type="GO" id="GO:0007165">
    <property type="term" value="P:signal transduction"/>
    <property type="evidence" value="ECO:0007669"/>
    <property type="project" value="UniProtKB-KW"/>
</dbReference>
<evidence type="ECO:0000256" key="7">
    <source>
        <dbReference type="ARBA" id="ARBA00029447"/>
    </source>
</evidence>
<evidence type="ECO:0000259" key="10">
    <source>
        <dbReference type="PROSITE" id="PS50111"/>
    </source>
</evidence>
<protein>
    <submittedName>
        <fullName evidence="12">Methyl-accepting chemotaxis protein</fullName>
    </submittedName>
</protein>
<keyword evidence="3 9" id="KW-0812">Transmembrane</keyword>
<dbReference type="PROSITE" id="PS50111">
    <property type="entry name" value="CHEMOTAXIS_TRANSDUC_2"/>
    <property type="match status" value="1"/>
</dbReference>
<dbReference type="Proteomes" id="UP000199701">
    <property type="component" value="Unassembled WGS sequence"/>
</dbReference>
<dbReference type="PANTHER" id="PTHR32089:SF112">
    <property type="entry name" value="LYSOZYME-LIKE PROTEIN-RELATED"/>
    <property type="match status" value="1"/>
</dbReference>
<dbReference type="SUPFAM" id="SSF58104">
    <property type="entry name" value="Methyl-accepting chemotaxis protein (MCP) signaling domain"/>
    <property type="match status" value="1"/>
</dbReference>
<dbReference type="PANTHER" id="PTHR32089">
    <property type="entry name" value="METHYL-ACCEPTING CHEMOTAXIS PROTEIN MCPB"/>
    <property type="match status" value="1"/>
</dbReference>
<evidence type="ECO:0000313" key="12">
    <source>
        <dbReference type="EMBL" id="SEW45944.1"/>
    </source>
</evidence>
<keyword evidence="4 9" id="KW-1133">Transmembrane helix</keyword>
<proteinExistence type="inferred from homology"/>
<dbReference type="Pfam" id="PF00015">
    <property type="entry name" value="MCPsignal"/>
    <property type="match status" value="1"/>
</dbReference>
<keyword evidence="6 8" id="KW-0807">Transducer</keyword>
<reference evidence="12 13" key="1">
    <citation type="submission" date="2016-10" db="EMBL/GenBank/DDBJ databases">
        <authorList>
            <person name="de Groot N.N."/>
        </authorList>
    </citation>
    <scope>NUCLEOTIDE SEQUENCE [LARGE SCALE GENOMIC DNA]</scope>
    <source>
        <strain evidence="12 13">DSM 9179</strain>
    </source>
</reference>
<dbReference type="GO" id="GO:0006935">
    <property type="term" value="P:chemotaxis"/>
    <property type="evidence" value="ECO:0007669"/>
    <property type="project" value="InterPro"/>
</dbReference>
<gene>
    <name evidence="12" type="ORF">SAMN05421659_1282</name>
</gene>
<keyword evidence="2" id="KW-1003">Cell membrane</keyword>
<feature type="domain" description="Methyl-accepting transducer" evidence="10">
    <location>
        <begin position="305"/>
        <end position="542"/>
    </location>
</feature>
<evidence type="ECO:0000256" key="4">
    <source>
        <dbReference type="ARBA" id="ARBA00022989"/>
    </source>
</evidence>
<evidence type="ECO:0000313" key="13">
    <source>
        <dbReference type="Proteomes" id="UP000199701"/>
    </source>
</evidence>
<evidence type="ECO:0000256" key="6">
    <source>
        <dbReference type="ARBA" id="ARBA00023224"/>
    </source>
</evidence>
<keyword evidence="5 9" id="KW-0472">Membrane</keyword>
<name>A0A1I0RWQ7_9FIRM</name>
<evidence type="ECO:0000256" key="5">
    <source>
        <dbReference type="ARBA" id="ARBA00023136"/>
    </source>
</evidence>
<dbReference type="PRINTS" id="PR00260">
    <property type="entry name" value="CHEMTRNSDUCR"/>
</dbReference>
<evidence type="ECO:0000256" key="8">
    <source>
        <dbReference type="PROSITE-ProRule" id="PRU00284"/>
    </source>
</evidence>
<keyword evidence="13" id="KW-1185">Reference proteome</keyword>
<organism evidence="12 13">
    <name type="scientific">[Clostridium] fimetarium</name>
    <dbReference type="NCBI Taxonomy" id="99656"/>
    <lineage>
        <taxon>Bacteria</taxon>
        <taxon>Bacillati</taxon>
        <taxon>Bacillota</taxon>
        <taxon>Clostridia</taxon>
        <taxon>Lachnospirales</taxon>
        <taxon>Lachnospiraceae</taxon>
    </lineage>
</organism>
<dbReference type="PROSITE" id="PS50885">
    <property type="entry name" value="HAMP"/>
    <property type="match status" value="1"/>
</dbReference>
<dbReference type="InterPro" id="IPR004090">
    <property type="entry name" value="Chemotax_Me-accpt_rcpt"/>
</dbReference>
<feature type="transmembrane region" description="Helical" evidence="9">
    <location>
        <begin position="12"/>
        <end position="32"/>
    </location>
</feature>
<dbReference type="SMART" id="SM00283">
    <property type="entry name" value="MA"/>
    <property type="match status" value="1"/>
</dbReference>
<evidence type="ECO:0000256" key="3">
    <source>
        <dbReference type="ARBA" id="ARBA00022692"/>
    </source>
</evidence>
<dbReference type="GO" id="GO:0005886">
    <property type="term" value="C:plasma membrane"/>
    <property type="evidence" value="ECO:0007669"/>
    <property type="project" value="UniProtKB-SubCell"/>
</dbReference>
<dbReference type="Gene3D" id="1.10.287.950">
    <property type="entry name" value="Methyl-accepting chemotaxis protein"/>
    <property type="match status" value="1"/>
</dbReference>
<dbReference type="InterPro" id="IPR004089">
    <property type="entry name" value="MCPsignal_dom"/>
</dbReference>
<dbReference type="InterPro" id="IPR033480">
    <property type="entry name" value="sCache_2"/>
</dbReference>
<dbReference type="SMART" id="SM01049">
    <property type="entry name" value="Cache_2"/>
    <property type="match status" value="1"/>
</dbReference>
<feature type="domain" description="HAMP" evidence="11">
    <location>
        <begin position="231"/>
        <end position="286"/>
    </location>
</feature>
<evidence type="ECO:0000256" key="1">
    <source>
        <dbReference type="ARBA" id="ARBA00004651"/>
    </source>
</evidence>
<dbReference type="AlphaFoldDB" id="A0A1I0RWQ7"/>
<dbReference type="InterPro" id="IPR003660">
    <property type="entry name" value="HAMP_dom"/>
</dbReference>